<evidence type="ECO:0000313" key="2">
    <source>
        <dbReference type="Proteomes" id="UP001178508"/>
    </source>
</evidence>
<organism evidence="1 2">
    <name type="scientific">Xyrichtys novacula</name>
    <name type="common">Pearly razorfish</name>
    <name type="synonym">Hemipteronotus novacula</name>
    <dbReference type="NCBI Taxonomy" id="13765"/>
    <lineage>
        <taxon>Eukaryota</taxon>
        <taxon>Metazoa</taxon>
        <taxon>Chordata</taxon>
        <taxon>Craniata</taxon>
        <taxon>Vertebrata</taxon>
        <taxon>Euteleostomi</taxon>
        <taxon>Actinopterygii</taxon>
        <taxon>Neopterygii</taxon>
        <taxon>Teleostei</taxon>
        <taxon>Neoteleostei</taxon>
        <taxon>Acanthomorphata</taxon>
        <taxon>Eupercaria</taxon>
        <taxon>Labriformes</taxon>
        <taxon>Labridae</taxon>
        <taxon>Xyrichtys</taxon>
    </lineage>
</organism>
<protein>
    <submittedName>
        <fullName evidence="1">Uncharacterized protein</fullName>
    </submittedName>
</protein>
<proteinExistence type="predicted"/>
<gene>
    <name evidence="1" type="ORF">XNOV1_A000591</name>
</gene>
<keyword evidence="2" id="KW-1185">Reference proteome</keyword>
<reference evidence="1" key="1">
    <citation type="submission" date="2023-08" db="EMBL/GenBank/DDBJ databases">
        <authorList>
            <person name="Alioto T."/>
            <person name="Alioto T."/>
            <person name="Gomez Garrido J."/>
        </authorList>
    </citation>
    <scope>NUCLEOTIDE SEQUENCE</scope>
</reference>
<dbReference type="Proteomes" id="UP001178508">
    <property type="component" value="Chromosome 9"/>
</dbReference>
<dbReference type="AlphaFoldDB" id="A0AAV1FVF5"/>
<sequence length="64" mass="7634">MEQELLSTADEHCFIVVIRIITLSPWQPYIQREVSSGRSRSQDSRKLCKHADLREDPYWQDHHP</sequence>
<accession>A0AAV1FVF5</accession>
<evidence type="ECO:0000313" key="1">
    <source>
        <dbReference type="EMBL" id="CAJ1064388.1"/>
    </source>
</evidence>
<name>A0AAV1FVF5_XYRNO</name>
<dbReference type="EMBL" id="OY660872">
    <property type="protein sequence ID" value="CAJ1064388.1"/>
    <property type="molecule type" value="Genomic_DNA"/>
</dbReference>